<organism evidence="8 9">
    <name type="scientific">Chryseobacterium arthrosphaerae</name>
    <dbReference type="NCBI Taxonomy" id="651561"/>
    <lineage>
        <taxon>Bacteria</taxon>
        <taxon>Pseudomonadati</taxon>
        <taxon>Bacteroidota</taxon>
        <taxon>Flavobacteriia</taxon>
        <taxon>Flavobacteriales</taxon>
        <taxon>Weeksellaceae</taxon>
        <taxon>Chryseobacterium group</taxon>
        <taxon>Chryseobacterium</taxon>
    </lineage>
</organism>
<dbReference type="EMBL" id="MAYG01000001">
    <property type="protein sequence ID" value="OCA73407.1"/>
    <property type="molecule type" value="Genomic_DNA"/>
</dbReference>
<keyword evidence="3" id="KW-1003">Cell membrane</keyword>
<feature type="transmembrane region" description="Helical" evidence="7">
    <location>
        <begin position="58"/>
        <end position="79"/>
    </location>
</feature>
<dbReference type="AlphaFoldDB" id="A0A1B8ZPB9"/>
<dbReference type="PANTHER" id="PTHR33452:SF1">
    <property type="entry name" value="INNER MEMBRANE PROTEIN YPHA-RELATED"/>
    <property type="match status" value="1"/>
</dbReference>
<feature type="transmembrane region" description="Helical" evidence="7">
    <location>
        <begin position="125"/>
        <end position="146"/>
    </location>
</feature>
<gene>
    <name evidence="8" type="ORF">BBI00_03190</name>
</gene>
<evidence type="ECO:0000313" key="8">
    <source>
        <dbReference type="EMBL" id="OCA73407.1"/>
    </source>
</evidence>
<feature type="transmembrane region" description="Helical" evidence="7">
    <location>
        <begin position="86"/>
        <end position="105"/>
    </location>
</feature>
<reference evidence="9" key="1">
    <citation type="submission" date="2016-07" db="EMBL/GenBank/DDBJ databases">
        <authorList>
            <person name="Florea S."/>
            <person name="Webb J.S."/>
            <person name="Jaromczyk J."/>
            <person name="Schardl C.L."/>
        </authorList>
    </citation>
    <scope>NUCLEOTIDE SEQUENCE [LARGE SCALE GENOMIC DNA]</scope>
    <source>
        <strain evidence="9">CC-VM-7</strain>
    </source>
</reference>
<sequence>MNKAIKQWIVSGDDTWSPLILRLTLGIVLFPHAAQKLFGWFEGPGLKGEMDYMTTHVGLSPIVAATAIAIECLGTLFLLLGAWTKITAIAVFSLFVGMIVTDHASHGFFMNWFGKMPAGAEGFEYHLLVLGICLSLMTLGGGKYSIDRSVNR</sequence>
<evidence type="ECO:0000256" key="5">
    <source>
        <dbReference type="ARBA" id="ARBA00022989"/>
    </source>
</evidence>
<dbReference type="Pfam" id="PF07681">
    <property type="entry name" value="DoxX"/>
    <property type="match status" value="1"/>
</dbReference>
<protein>
    <recommendedName>
        <fullName evidence="10">DoxX family protein</fullName>
    </recommendedName>
</protein>
<keyword evidence="4 7" id="KW-0812">Transmembrane</keyword>
<accession>A0A1B8ZPB9</accession>
<dbReference type="GO" id="GO:0005886">
    <property type="term" value="C:plasma membrane"/>
    <property type="evidence" value="ECO:0007669"/>
    <property type="project" value="UniProtKB-SubCell"/>
</dbReference>
<comment type="similarity">
    <text evidence="2">Belongs to the DoxX family.</text>
</comment>
<evidence type="ECO:0000313" key="9">
    <source>
        <dbReference type="Proteomes" id="UP000093432"/>
    </source>
</evidence>
<dbReference type="Proteomes" id="UP000093432">
    <property type="component" value="Unassembled WGS sequence"/>
</dbReference>
<proteinExistence type="inferred from homology"/>
<evidence type="ECO:0008006" key="10">
    <source>
        <dbReference type="Google" id="ProtNLM"/>
    </source>
</evidence>
<evidence type="ECO:0000256" key="6">
    <source>
        <dbReference type="ARBA" id="ARBA00023136"/>
    </source>
</evidence>
<dbReference type="PANTHER" id="PTHR33452">
    <property type="entry name" value="OXIDOREDUCTASE CATD-RELATED"/>
    <property type="match status" value="1"/>
</dbReference>
<keyword evidence="5 7" id="KW-1133">Transmembrane helix</keyword>
<evidence type="ECO:0000256" key="7">
    <source>
        <dbReference type="SAM" id="Phobius"/>
    </source>
</evidence>
<feature type="transmembrane region" description="Helical" evidence="7">
    <location>
        <begin position="20"/>
        <end position="38"/>
    </location>
</feature>
<comment type="subcellular location">
    <subcellularLocation>
        <location evidence="1">Cell membrane</location>
        <topology evidence="1">Multi-pass membrane protein</topology>
    </subcellularLocation>
</comment>
<evidence type="ECO:0000256" key="3">
    <source>
        <dbReference type="ARBA" id="ARBA00022475"/>
    </source>
</evidence>
<evidence type="ECO:0000256" key="4">
    <source>
        <dbReference type="ARBA" id="ARBA00022692"/>
    </source>
</evidence>
<dbReference type="OrthoDB" id="346004at2"/>
<keyword evidence="6 7" id="KW-0472">Membrane</keyword>
<dbReference type="InterPro" id="IPR051907">
    <property type="entry name" value="DoxX-like_oxidoreductase"/>
</dbReference>
<evidence type="ECO:0000256" key="2">
    <source>
        <dbReference type="ARBA" id="ARBA00006679"/>
    </source>
</evidence>
<evidence type="ECO:0000256" key="1">
    <source>
        <dbReference type="ARBA" id="ARBA00004651"/>
    </source>
</evidence>
<name>A0A1B8ZPB9_9FLAO</name>
<dbReference type="InterPro" id="IPR032808">
    <property type="entry name" value="DoxX"/>
</dbReference>
<comment type="caution">
    <text evidence="8">The sequence shown here is derived from an EMBL/GenBank/DDBJ whole genome shotgun (WGS) entry which is preliminary data.</text>
</comment>
<dbReference type="RefSeq" id="WP_065397412.1">
    <property type="nucleotide sequence ID" value="NZ_JAKYXH010000001.1"/>
</dbReference>